<gene>
    <name evidence="3" type="ORF">SAMN04490356_3786</name>
</gene>
<organism evidence="3 4">
    <name type="scientific">Streptomyces melanosporofaciens</name>
    <dbReference type="NCBI Taxonomy" id="67327"/>
    <lineage>
        <taxon>Bacteria</taxon>
        <taxon>Bacillati</taxon>
        <taxon>Actinomycetota</taxon>
        <taxon>Actinomycetes</taxon>
        <taxon>Kitasatosporales</taxon>
        <taxon>Streptomycetaceae</taxon>
        <taxon>Streptomyces</taxon>
        <taxon>Streptomyces violaceusniger group</taxon>
    </lineage>
</organism>
<name>A0A1H4RQV5_STRMJ</name>
<dbReference type="RefSeq" id="WP_093463576.1">
    <property type="nucleotide sequence ID" value="NZ_FNST01000002.1"/>
</dbReference>
<protein>
    <recommendedName>
        <fullName evidence="2">DUF397 domain-containing protein</fullName>
    </recommendedName>
</protein>
<sequence length="82" mass="9305">MTRRDWQELDWQRAAPDDSEEGRAYLEVAVGPDDQIMMRESNDPETVVVTTRTKWEAFIKGVKAGEFDDFADLAEADEPAGK</sequence>
<keyword evidence="4" id="KW-1185">Reference proteome</keyword>
<feature type="region of interest" description="Disordered" evidence="1">
    <location>
        <begin position="1"/>
        <end position="22"/>
    </location>
</feature>
<proteinExistence type="predicted"/>
<feature type="domain" description="DUF397" evidence="2">
    <location>
        <begin position="10"/>
        <end position="63"/>
    </location>
</feature>
<dbReference type="InterPro" id="IPR007278">
    <property type="entry name" value="DUF397"/>
</dbReference>
<evidence type="ECO:0000259" key="2">
    <source>
        <dbReference type="Pfam" id="PF04149"/>
    </source>
</evidence>
<evidence type="ECO:0000256" key="1">
    <source>
        <dbReference type="SAM" id="MobiDB-lite"/>
    </source>
</evidence>
<dbReference type="Pfam" id="PF04149">
    <property type="entry name" value="DUF397"/>
    <property type="match status" value="1"/>
</dbReference>
<dbReference type="Proteomes" id="UP000198609">
    <property type="component" value="Unassembled WGS sequence"/>
</dbReference>
<dbReference type="AlphaFoldDB" id="A0A1H4RQV5"/>
<evidence type="ECO:0000313" key="3">
    <source>
        <dbReference type="EMBL" id="SEC34207.1"/>
    </source>
</evidence>
<reference evidence="4" key="1">
    <citation type="submission" date="2016-10" db="EMBL/GenBank/DDBJ databases">
        <authorList>
            <person name="Varghese N."/>
            <person name="Submissions S."/>
        </authorList>
    </citation>
    <scope>NUCLEOTIDE SEQUENCE [LARGE SCALE GENOMIC DNA]</scope>
    <source>
        <strain evidence="4">DSM 40318</strain>
    </source>
</reference>
<dbReference type="EMBL" id="FNST01000002">
    <property type="protein sequence ID" value="SEC34207.1"/>
    <property type="molecule type" value="Genomic_DNA"/>
</dbReference>
<evidence type="ECO:0000313" key="4">
    <source>
        <dbReference type="Proteomes" id="UP000198609"/>
    </source>
</evidence>
<accession>A0A1H4RQV5</accession>
<feature type="compositionally biased region" description="Basic and acidic residues" evidence="1">
    <location>
        <begin position="1"/>
        <end position="11"/>
    </location>
</feature>